<dbReference type="RefSeq" id="WP_275468690.1">
    <property type="nucleotide sequence ID" value="NZ_CP110232.1"/>
</dbReference>
<proteinExistence type="predicted"/>
<dbReference type="GO" id="GO:0005737">
    <property type="term" value="C:cytoplasm"/>
    <property type="evidence" value="ECO:0007669"/>
    <property type="project" value="InterPro"/>
</dbReference>
<dbReference type="InterPro" id="IPR004716">
    <property type="entry name" value="PTS_IIA_glucitol/sorbitol-sp"/>
</dbReference>
<dbReference type="KEGG" id="vie:OL234_07855"/>
<dbReference type="EMBL" id="CP110232">
    <property type="protein sequence ID" value="WEG72887.1"/>
    <property type="molecule type" value="Genomic_DNA"/>
</dbReference>
<comment type="caution">
    <text evidence="1">Lacks conserved residue(s) required for the propagation of feature annotation.</text>
</comment>
<sequence length="119" mass="13158">MKKAIVKQIGEQAIDKNDRMIIFFNDEATIELKKVSVIQEFSENSDTVELKKGGIISIDNNDYEITQVGSLATKQLNTIGHITMIFDEVPVANEVLSSAVYLSPVSMPSLVEGSVISYY</sequence>
<dbReference type="PANTHER" id="PTHR40398:SF1">
    <property type="entry name" value="PTS SYSTEM GLUCITOL_SORBITOL-SPECIFIC EIIA COMPONENT"/>
    <property type="match status" value="1"/>
</dbReference>
<dbReference type="GO" id="GO:0008982">
    <property type="term" value="F:protein-N(PI)-phosphohistidine-sugar phosphotransferase activity"/>
    <property type="evidence" value="ECO:0007669"/>
    <property type="project" value="InterPro"/>
</dbReference>
<organism evidence="2 3">
    <name type="scientific">Vagococcus intermedius</name>
    <dbReference type="NCBI Taxonomy" id="2991418"/>
    <lineage>
        <taxon>Bacteria</taxon>
        <taxon>Bacillati</taxon>
        <taxon>Bacillota</taxon>
        <taxon>Bacilli</taxon>
        <taxon>Lactobacillales</taxon>
        <taxon>Enterococcaceae</taxon>
        <taxon>Vagococcus</taxon>
    </lineage>
</organism>
<dbReference type="GO" id="GO:0016301">
    <property type="term" value="F:kinase activity"/>
    <property type="evidence" value="ECO:0007669"/>
    <property type="project" value="TreeGrafter"/>
</dbReference>
<gene>
    <name evidence="2" type="ORF">OL234_07855</name>
</gene>
<reference evidence="2" key="1">
    <citation type="submission" date="2022-10" db="EMBL/GenBank/DDBJ databases">
        <title>Vagococcus sp. isolated from poultry meat.</title>
        <authorList>
            <person name="Johansson P."/>
            <person name="Bjorkroth J."/>
        </authorList>
    </citation>
    <scope>NUCLEOTIDE SEQUENCE</scope>
    <source>
        <strain evidence="2">STAA11</strain>
    </source>
</reference>
<name>A0AAF0I8V3_9ENTE</name>
<dbReference type="Pfam" id="PF03829">
    <property type="entry name" value="PTSIIA_gutA"/>
    <property type="match status" value="1"/>
</dbReference>
<dbReference type="InterPro" id="IPR036665">
    <property type="entry name" value="PTS_IIA_glucitol/sorbitol_sf"/>
</dbReference>
<evidence type="ECO:0000313" key="2">
    <source>
        <dbReference type="EMBL" id="WEG72887.1"/>
    </source>
</evidence>
<dbReference type="PROSITE" id="PS51097">
    <property type="entry name" value="PTS_EIIA_TYPE_5"/>
    <property type="match status" value="1"/>
</dbReference>
<evidence type="ECO:0000256" key="1">
    <source>
        <dbReference type="PROSITE-ProRule" id="PRU00420"/>
    </source>
</evidence>
<dbReference type="GO" id="GO:0009401">
    <property type="term" value="P:phosphoenolpyruvate-dependent sugar phosphotransferase system"/>
    <property type="evidence" value="ECO:0007669"/>
    <property type="project" value="InterPro"/>
</dbReference>
<dbReference type="PANTHER" id="PTHR40398">
    <property type="entry name" value="PTS SYSTEM GLUCITOL/SORBITOL-SPECIFIC EIIA COMPONENT"/>
    <property type="match status" value="1"/>
</dbReference>
<dbReference type="AlphaFoldDB" id="A0AAF0I8V3"/>
<accession>A0AAF0I8V3</accession>
<dbReference type="Gene3D" id="2.40.33.40">
    <property type="entry name" value="Phosphotransferase system, glucitol/sorbitol-specific IIA component"/>
    <property type="match status" value="1"/>
</dbReference>
<dbReference type="Proteomes" id="UP001179647">
    <property type="component" value="Chromosome"/>
</dbReference>
<keyword evidence="3" id="KW-1185">Reference proteome</keyword>
<protein>
    <submittedName>
        <fullName evidence="2">PTS glucitol/sorbitol transporter subunit IIA</fullName>
    </submittedName>
</protein>
<evidence type="ECO:0000313" key="3">
    <source>
        <dbReference type="Proteomes" id="UP001179647"/>
    </source>
</evidence>
<dbReference type="SUPFAM" id="SSF141530">
    <property type="entry name" value="PTSIIA/GutA-like"/>
    <property type="match status" value="1"/>
</dbReference>